<reference evidence="1" key="1">
    <citation type="submission" date="2021-06" db="EMBL/GenBank/DDBJ databases">
        <authorList>
            <person name="Kallberg Y."/>
            <person name="Tangrot J."/>
            <person name="Rosling A."/>
        </authorList>
    </citation>
    <scope>NUCLEOTIDE SEQUENCE</scope>
    <source>
        <strain evidence="1">AU212A</strain>
    </source>
</reference>
<evidence type="ECO:0000313" key="1">
    <source>
        <dbReference type="EMBL" id="CAG8624417.1"/>
    </source>
</evidence>
<dbReference type="Proteomes" id="UP000789860">
    <property type="component" value="Unassembled WGS sequence"/>
</dbReference>
<accession>A0ACA9MZJ5</accession>
<evidence type="ECO:0000313" key="2">
    <source>
        <dbReference type="Proteomes" id="UP000789860"/>
    </source>
</evidence>
<proteinExistence type="predicted"/>
<feature type="non-terminal residue" evidence="1">
    <location>
        <position position="214"/>
    </location>
</feature>
<dbReference type="EMBL" id="CAJVPM010018349">
    <property type="protein sequence ID" value="CAG8624417.1"/>
    <property type="molecule type" value="Genomic_DNA"/>
</dbReference>
<keyword evidence="2" id="KW-1185">Reference proteome</keyword>
<feature type="non-terminal residue" evidence="1">
    <location>
        <position position="1"/>
    </location>
</feature>
<protein>
    <submittedName>
        <fullName evidence="1">2418_t:CDS:1</fullName>
    </submittedName>
</protein>
<comment type="caution">
    <text evidence="1">The sequence shown here is derived from an EMBL/GenBank/DDBJ whole genome shotgun (WGS) entry which is preliminary data.</text>
</comment>
<sequence length="214" mass="24637">ATKAKSLLEDQVIQDKDNNIRDTLSKHDDDNDTDYKEISETKATKLSPCIIVDNLNSAIGHCNSMVFLKSLVQLVSTCEVELTPDESLNLAKLEIYSNHFNFDHEQLHSFGTKQLRHYTKGLFNLLYSQNENKKEEVLQYLIKLLENLELSSSTSIDTDFNLSSPLLVKIAMKINRFNDYLSTDKKLIKVEESYQFEEMLEKTICNSCKDIEKN</sequence>
<name>A0ACA9MZJ5_9GLOM</name>
<gene>
    <name evidence="1" type="ORF">SCALOS_LOCUS7757</name>
</gene>
<organism evidence="1 2">
    <name type="scientific">Scutellospora calospora</name>
    <dbReference type="NCBI Taxonomy" id="85575"/>
    <lineage>
        <taxon>Eukaryota</taxon>
        <taxon>Fungi</taxon>
        <taxon>Fungi incertae sedis</taxon>
        <taxon>Mucoromycota</taxon>
        <taxon>Glomeromycotina</taxon>
        <taxon>Glomeromycetes</taxon>
        <taxon>Diversisporales</taxon>
        <taxon>Gigasporaceae</taxon>
        <taxon>Scutellospora</taxon>
    </lineage>
</organism>